<dbReference type="InterPro" id="IPR016169">
    <property type="entry name" value="FAD-bd_PCMH_sub2"/>
</dbReference>
<dbReference type="GO" id="GO:0016491">
    <property type="term" value="F:oxidoreductase activity"/>
    <property type="evidence" value="ECO:0007669"/>
    <property type="project" value="UniProtKB-KW"/>
</dbReference>
<dbReference type="InterPro" id="IPR036318">
    <property type="entry name" value="FAD-bd_PCMH-like_sf"/>
</dbReference>
<evidence type="ECO:0000259" key="3">
    <source>
        <dbReference type="PROSITE" id="PS51387"/>
    </source>
</evidence>
<keyword evidence="1" id="KW-0285">Flavoprotein</keyword>
<evidence type="ECO:0000313" key="5">
    <source>
        <dbReference type="Proteomes" id="UP000824164"/>
    </source>
</evidence>
<gene>
    <name evidence="4" type="ORF">IAB63_04385</name>
</gene>
<organism evidence="4 5">
    <name type="scientific">Candidatus Onthocola gallistercoris</name>
    <dbReference type="NCBI Taxonomy" id="2840876"/>
    <lineage>
        <taxon>Bacteria</taxon>
        <taxon>Bacillati</taxon>
        <taxon>Bacillota</taxon>
        <taxon>Bacilli</taxon>
        <taxon>Candidatus Onthocola</taxon>
    </lineage>
</organism>
<proteinExistence type="predicted"/>
<dbReference type="PROSITE" id="PS51387">
    <property type="entry name" value="FAD_PCMH"/>
    <property type="match status" value="1"/>
</dbReference>
<dbReference type="GO" id="GO:0071949">
    <property type="term" value="F:FAD binding"/>
    <property type="evidence" value="ECO:0007669"/>
    <property type="project" value="InterPro"/>
</dbReference>
<dbReference type="Gene3D" id="3.30.390.50">
    <property type="entry name" value="CO dehydrogenase flavoprotein, C-terminal domain"/>
    <property type="match status" value="1"/>
</dbReference>
<comment type="caution">
    <text evidence="4">The sequence shown here is derived from an EMBL/GenBank/DDBJ whole genome shotgun (WGS) entry which is preliminary data.</text>
</comment>
<keyword evidence="2" id="KW-0560">Oxidoreductase</keyword>
<evidence type="ECO:0000256" key="2">
    <source>
        <dbReference type="ARBA" id="ARBA00023002"/>
    </source>
</evidence>
<feature type="domain" description="FAD-binding PCMH-type" evidence="3">
    <location>
        <begin position="1"/>
        <end position="178"/>
    </location>
</feature>
<dbReference type="InterPro" id="IPR036683">
    <property type="entry name" value="CO_DH_flav_C_dom_sf"/>
</dbReference>
<name>A0A9D1HFS1_9FIRM</name>
<dbReference type="Pfam" id="PF00941">
    <property type="entry name" value="FAD_binding_5"/>
    <property type="match status" value="1"/>
</dbReference>
<dbReference type="AlphaFoldDB" id="A0A9D1HFS1"/>
<dbReference type="Pfam" id="PF03450">
    <property type="entry name" value="CO_deh_flav_C"/>
    <property type="match status" value="1"/>
</dbReference>
<dbReference type="InterPro" id="IPR005107">
    <property type="entry name" value="CO_DH_flav_C"/>
</dbReference>
<dbReference type="SUPFAM" id="SSF56176">
    <property type="entry name" value="FAD-binding/transporter-associated domain-like"/>
    <property type="match status" value="1"/>
</dbReference>
<dbReference type="PANTHER" id="PTHR42659:SF9">
    <property type="entry name" value="XANTHINE DEHYDROGENASE FAD-BINDING SUBUNIT XDHB-RELATED"/>
    <property type="match status" value="1"/>
</dbReference>
<dbReference type="InterPro" id="IPR002346">
    <property type="entry name" value="Mopterin_DH_FAD-bd"/>
</dbReference>
<protein>
    <submittedName>
        <fullName evidence="4">FAD binding domain-containing protein</fullName>
    </submittedName>
</protein>
<dbReference type="EMBL" id="DVLT01000031">
    <property type="protein sequence ID" value="HIU02471.1"/>
    <property type="molecule type" value="Genomic_DNA"/>
</dbReference>
<dbReference type="InterPro" id="IPR016166">
    <property type="entry name" value="FAD-bd_PCMH"/>
</dbReference>
<sequence length="292" mass="31821">MVHIERPVGLKAVLEALAQPDTGALAGGTNVMVDIKKKREKRRRFVSIDTLDELKKIEEKEDGIHIGSLAVFSEIEDYFKDRSPAYACLCQAVSHVGGPQIRNRGTIGGNILCASPSSDTVPALLVLDASLKLLQWNEKDQSVKERIVALEGFVTGVRCTALAPGELLTEIILPKKKGMSCFYKAGPRKAMAISVVNGALYLERGEDGRIQHAGVAMGAVSPAVTRAHDTEKRIEGQTTEAILQPDVMEGLRESLSREITPISDIRAGKDYRYLTAENILEENLKFLLGGAR</sequence>
<dbReference type="InterPro" id="IPR051312">
    <property type="entry name" value="Diverse_Substr_Oxidored"/>
</dbReference>
<evidence type="ECO:0000256" key="1">
    <source>
        <dbReference type="ARBA" id="ARBA00022630"/>
    </source>
</evidence>
<reference evidence="4" key="1">
    <citation type="submission" date="2020-10" db="EMBL/GenBank/DDBJ databases">
        <authorList>
            <person name="Gilroy R."/>
        </authorList>
    </citation>
    <scope>NUCLEOTIDE SEQUENCE</scope>
    <source>
        <strain evidence="4">CHK187-14744</strain>
    </source>
</reference>
<dbReference type="Proteomes" id="UP000824164">
    <property type="component" value="Unassembled WGS sequence"/>
</dbReference>
<evidence type="ECO:0000313" key="4">
    <source>
        <dbReference type="EMBL" id="HIU02471.1"/>
    </source>
</evidence>
<dbReference type="SMART" id="SM01092">
    <property type="entry name" value="CO_deh_flav_C"/>
    <property type="match status" value="1"/>
</dbReference>
<dbReference type="PANTHER" id="PTHR42659">
    <property type="entry name" value="XANTHINE DEHYDROGENASE SUBUNIT C-RELATED"/>
    <property type="match status" value="1"/>
</dbReference>
<dbReference type="SUPFAM" id="SSF55447">
    <property type="entry name" value="CO dehydrogenase flavoprotein C-terminal domain-like"/>
    <property type="match status" value="1"/>
</dbReference>
<reference evidence="4" key="2">
    <citation type="journal article" date="2021" name="PeerJ">
        <title>Extensive microbial diversity within the chicken gut microbiome revealed by metagenomics and culture.</title>
        <authorList>
            <person name="Gilroy R."/>
            <person name="Ravi A."/>
            <person name="Getino M."/>
            <person name="Pursley I."/>
            <person name="Horton D.L."/>
            <person name="Alikhan N.F."/>
            <person name="Baker D."/>
            <person name="Gharbi K."/>
            <person name="Hall N."/>
            <person name="Watson M."/>
            <person name="Adriaenssens E.M."/>
            <person name="Foster-Nyarko E."/>
            <person name="Jarju S."/>
            <person name="Secka A."/>
            <person name="Antonio M."/>
            <person name="Oren A."/>
            <person name="Chaudhuri R.R."/>
            <person name="La Ragione R."/>
            <person name="Hildebrand F."/>
            <person name="Pallen M.J."/>
        </authorList>
    </citation>
    <scope>NUCLEOTIDE SEQUENCE</scope>
    <source>
        <strain evidence="4">CHK187-14744</strain>
    </source>
</reference>
<accession>A0A9D1HFS1</accession>
<dbReference type="Gene3D" id="3.30.465.10">
    <property type="match status" value="1"/>
</dbReference>